<accession>A0A3D8MBY2</accession>
<reference evidence="3" key="1">
    <citation type="submission" date="2018-08" db="EMBL/GenBank/DDBJ databases">
        <authorList>
            <person name="Zhang J."/>
            <person name="Du Z.-J."/>
        </authorList>
    </citation>
    <scope>NUCLEOTIDE SEQUENCE [LARGE SCALE GENOMIC DNA]</scope>
    <source>
        <strain evidence="3">KCTC 52655</strain>
    </source>
</reference>
<gene>
    <name evidence="2" type="ORF">DXV75_05840</name>
</gene>
<sequence>MLSKVFGPHSGGFLFSFFAVVPYLFFNGVILYGKVDPQLGFYVLSIVVVAMVLVMGLSYFLNEIKVKRFEGNLIGAFVRISGLIFFVFLYVGFSAKAFLEYSAYQDASNPETRPERLRELEGFEIPTGYEIDNLLAGNPSSPIDLLEALSKKEEHIGTLISLVSNENTPLEILNRIASMPSFIEARKREILIQSLKKNPRIVKGDFLLIHLPSGRVTIVSR</sequence>
<comment type="caution">
    <text evidence="2">The sequence shown here is derived from an EMBL/GenBank/DDBJ whole genome shotgun (WGS) entry which is preliminary data.</text>
</comment>
<feature type="transmembrane region" description="Helical" evidence="1">
    <location>
        <begin position="39"/>
        <end position="61"/>
    </location>
</feature>
<keyword evidence="1" id="KW-0472">Membrane</keyword>
<keyword evidence="1" id="KW-0812">Transmembrane</keyword>
<evidence type="ECO:0000313" key="3">
    <source>
        <dbReference type="Proteomes" id="UP000256561"/>
    </source>
</evidence>
<feature type="transmembrane region" description="Helical" evidence="1">
    <location>
        <begin position="73"/>
        <end position="93"/>
    </location>
</feature>
<dbReference type="Proteomes" id="UP000256561">
    <property type="component" value="Unassembled WGS sequence"/>
</dbReference>
<protein>
    <submittedName>
        <fullName evidence="2">DUF456 domain-containing protein</fullName>
    </submittedName>
</protein>
<name>A0A3D8MBY2_9ALTE</name>
<dbReference type="RefSeq" id="WP_115592445.1">
    <property type="nucleotide sequence ID" value="NZ_QRHA01000003.1"/>
</dbReference>
<organism evidence="2 3">
    <name type="scientific">Alteromonas aestuariivivens</name>
    <dbReference type="NCBI Taxonomy" id="1938339"/>
    <lineage>
        <taxon>Bacteria</taxon>
        <taxon>Pseudomonadati</taxon>
        <taxon>Pseudomonadota</taxon>
        <taxon>Gammaproteobacteria</taxon>
        <taxon>Alteromonadales</taxon>
        <taxon>Alteromonadaceae</taxon>
        <taxon>Alteromonas/Salinimonas group</taxon>
        <taxon>Alteromonas</taxon>
    </lineage>
</organism>
<feature type="transmembrane region" description="Helical" evidence="1">
    <location>
        <begin position="12"/>
        <end position="33"/>
    </location>
</feature>
<dbReference type="OrthoDB" id="6239428at2"/>
<evidence type="ECO:0000313" key="2">
    <source>
        <dbReference type="EMBL" id="RDV27546.1"/>
    </source>
</evidence>
<keyword evidence="3" id="KW-1185">Reference proteome</keyword>
<evidence type="ECO:0000256" key="1">
    <source>
        <dbReference type="SAM" id="Phobius"/>
    </source>
</evidence>
<keyword evidence="1" id="KW-1133">Transmembrane helix</keyword>
<dbReference type="AlphaFoldDB" id="A0A3D8MBY2"/>
<dbReference type="EMBL" id="QRHA01000003">
    <property type="protein sequence ID" value="RDV27546.1"/>
    <property type="molecule type" value="Genomic_DNA"/>
</dbReference>
<proteinExistence type="predicted"/>